<dbReference type="InterPro" id="IPR051214">
    <property type="entry name" value="GH32_Enzymes"/>
</dbReference>
<feature type="domain" description="Glycosyl hydrolase family 32 N-terminal" evidence="5">
    <location>
        <begin position="116"/>
        <end position="423"/>
    </location>
</feature>
<evidence type="ECO:0000256" key="4">
    <source>
        <dbReference type="ARBA" id="ARBA00023295"/>
    </source>
</evidence>
<gene>
    <name evidence="6" type="ORF">BJF92_07400</name>
</gene>
<dbReference type="STRING" id="1672749.BJF92_07400"/>
<evidence type="ECO:0000313" key="6">
    <source>
        <dbReference type="EMBL" id="OLP52800.1"/>
    </source>
</evidence>
<dbReference type="EC" id="3.2.1.26" evidence="2"/>
<evidence type="ECO:0000256" key="2">
    <source>
        <dbReference type="ARBA" id="ARBA00012758"/>
    </source>
</evidence>
<dbReference type="PANTHER" id="PTHR43101:SF1">
    <property type="entry name" value="BETA-FRUCTOSIDASE"/>
    <property type="match status" value="1"/>
</dbReference>
<evidence type="ECO:0000313" key="7">
    <source>
        <dbReference type="Proteomes" id="UP000186143"/>
    </source>
</evidence>
<dbReference type="InterPro" id="IPR018053">
    <property type="entry name" value="Glyco_hydro_32_AS"/>
</dbReference>
<dbReference type="Proteomes" id="UP000186143">
    <property type="component" value="Unassembled WGS sequence"/>
</dbReference>
<evidence type="ECO:0000259" key="5">
    <source>
        <dbReference type="Pfam" id="PF00251"/>
    </source>
</evidence>
<name>A0A1Q9AD31_9HYPH</name>
<dbReference type="InterPro" id="IPR013320">
    <property type="entry name" value="ConA-like_dom_sf"/>
</dbReference>
<evidence type="ECO:0000256" key="3">
    <source>
        <dbReference type="ARBA" id="ARBA00022801"/>
    </source>
</evidence>
<protein>
    <recommendedName>
        <fullName evidence="2">beta-fructofuranosidase</fullName>
        <ecNumber evidence="2">3.2.1.26</ecNumber>
    </recommendedName>
</protein>
<dbReference type="InterPro" id="IPR001362">
    <property type="entry name" value="Glyco_hydro_32"/>
</dbReference>
<keyword evidence="3" id="KW-0378">Hydrolase</keyword>
<dbReference type="PANTHER" id="PTHR43101">
    <property type="entry name" value="BETA-FRUCTOSIDASE"/>
    <property type="match status" value="1"/>
</dbReference>
<keyword evidence="4" id="KW-0326">Glycosidase</keyword>
<dbReference type="GO" id="GO:0005975">
    <property type="term" value="P:carbohydrate metabolic process"/>
    <property type="evidence" value="ECO:0007669"/>
    <property type="project" value="InterPro"/>
</dbReference>
<dbReference type="InterPro" id="IPR023296">
    <property type="entry name" value="Glyco_hydro_beta-prop_sf"/>
</dbReference>
<reference evidence="6 7" key="1">
    <citation type="submission" date="2016-09" db="EMBL/GenBank/DDBJ databases">
        <title>Rhizobium sp. nov., a novel species isolated from the rice rhizosphere.</title>
        <authorList>
            <person name="Zhao J."/>
            <person name="Zhang X."/>
        </authorList>
    </citation>
    <scope>NUCLEOTIDE SEQUENCE [LARGE SCALE GENOMIC DNA]</scope>
    <source>
        <strain evidence="6 7">MH17</strain>
    </source>
</reference>
<dbReference type="SUPFAM" id="SSF75005">
    <property type="entry name" value="Arabinanase/levansucrase/invertase"/>
    <property type="match status" value="1"/>
</dbReference>
<dbReference type="SMART" id="SM00640">
    <property type="entry name" value="Glyco_32"/>
    <property type="match status" value="1"/>
</dbReference>
<dbReference type="EMBL" id="MKIO01000042">
    <property type="protein sequence ID" value="OLP52800.1"/>
    <property type="molecule type" value="Genomic_DNA"/>
</dbReference>
<dbReference type="PROSITE" id="PS00609">
    <property type="entry name" value="GLYCOSYL_HYDROL_F32"/>
    <property type="match status" value="1"/>
</dbReference>
<dbReference type="SUPFAM" id="SSF49899">
    <property type="entry name" value="Concanavalin A-like lectins/glucanases"/>
    <property type="match status" value="1"/>
</dbReference>
<dbReference type="Gene3D" id="2.115.10.20">
    <property type="entry name" value="Glycosyl hydrolase domain, family 43"/>
    <property type="match status" value="1"/>
</dbReference>
<dbReference type="GO" id="GO:0004564">
    <property type="term" value="F:beta-fructofuranosidase activity"/>
    <property type="evidence" value="ECO:0007669"/>
    <property type="project" value="UniProtKB-EC"/>
</dbReference>
<accession>A0A1Q9AD31</accession>
<proteinExistence type="inferred from homology"/>
<evidence type="ECO:0000256" key="1">
    <source>
        <dbReference type="ARBA" id="ARBA00009902"/>
    </source>
</evidence>
<dbReference type="OrthoDB" id="9801455at2"/>
<sequence>MTEQSPSLSAAVTATLAPGSELHLWLKALDAGRPARVTLTLDGRPAGEAVADNAQEFTFRTLKAEAGGAAVIAYDPAVTALSAAYAFQPDKVMEEGIAPLFHGPLNPPPAHLPLYHFVPPFGWMNDPNGFGRFGGRPHLFYQHYPHSLRWNTMHWGHAVSEDFLRWRHLPIFLFPNDALSKTADGLGGAFSGSAIPTAEGGIRVFFTEQVKDREPEEQNQWSAVSTDGVTAGPAELVVPGRPEGLNLTLDFRDPYVIKGPDGRFKMLLGSRDREGGIVLLYETDDVEGATGWRYVGLLHRENRFGMTAAECPCILPLGAPEDPKTRWALIFALLTSRCPDTGRRNLTIATVGRFDGARFTPEFEQELDFGTDAYAFQGFRDGDETVMIAWLANWTDVSKKIDFHSAMTLPRKLVLDGKALLSPPLDTAETLRQAPLDATALHRPEGMALGSGAAEILLTLPQAGTAFRLDIDHPELALGVEQTADGLAILYGVSGEKPSPRYLARQAAASEIRIFLDCGSIEVFADGGRWSGTKRLKSFAPATAARLAEGGEALSAKAFALSL</sequence>
<comment type="caution">
    <text evidence="6">The sequence shown here is derived from an EMBL/GenBank/DDBJ whole genome shotgun (WGS) entry which is preliminary data.</text>
</comment>
<dbReference type="InterPro" id="IPR013148">
    <property type="entry name" value="Glyco_hydro_32_N"/>
</dbReference>
<organism evidence="6 7">
    <name type="scientific">Xaviernesmea rhizosphaerae</name>
    <dbReference type="NCBI Taxonomy" id="1672749"/>
    <lineage>
        <taxon>Bacteria</taxon>
        <taxon>Pseudomonadati</taxon>
        <taxon>Pseudomonadota</taxon>
        <taxon>Alphaproteobacteria</taxon>
        <taxon>Hyphomicrobiales</taxon>
        <taxon>Rhizobiaceae</taxon>
        <taxon>Rhizobium/Agrobacterium group</taxon>
        <taxon>Xaviernesmea</taxon>
    </lineage>
</organism>
<dbReference type="RefSeq" id="WP_075637075.1">
    <property type="nucleotide sequence ID" value="NZ_MKIO01000042.1"/>
</dbReference>
<comment type="similarity">
    <text evidence="1">Belongs to the glycosyl hydrolase 32 family.</text>
</comment>
<dbReference type="AlphaFoldDB" id="A0A1Q9AD31"/>
<dbReference type="Pfam" id="PF00251">
    <property type="entry name" value="Glyco_hydro_32N"/>
    <property type="match status" value="1"/>
</dbReference>